<gene>
    <name evidence="8" type="ORF">DZC30_05100</name>
</gene>
<keyword evidence="9" id="KW-1185">Reference proteome</keyword>
<evidence type="ECO:0000256" key="6">
    <source>
        <dbReference type="ARBA" id="ARBA00022801"/>
    </source>
</evidence>
<evidence type="ECO:0000256" key="4">
    <source>
        <dbReference type="ARBA" id="ARBA00022722"/>
    </source>
</evidence>
<protein>
    <recommendedName>
        <fullName evidence="7">Replication gene A protein-like domain-containing protein</fullName>
    </recommendedName>
</protein>
<dbReference type="InterPro" id="IPR008766">
    <property type="entry name" value="Replication_gene_A-like"/>
</dbReference>
<comment type="function">
    <text evidence="1">Possible endonuclease which induces a single-strand cut and initiates DNA replication.</text>
</comment>
<evidence type="ECO:0000313" key="9">
    <source>
        <dbReference type="Proteomes" id="UP000261948"/>
    </source>
</evidence>
<keyword evidence="6" id="KW-0378">Hydrolase</keyword>
<feature type="domain" description="Replication gene A protein-like" evidence="7">
    <location>
        <begin position="11"/>
        <end position="116"/>
    </location>
</feature>
<evidence type="ECO:0000256" key="1">
    <source>
        <dbReference type="ARBA" id="ARBA00003293"/>
    </source>
</evidence>
<proteinExistence type="inferred from homology"/>
<keyword evidence="3" id="KW-0235">DNA replication</keyword>
<comment type="similarity">
    <text evidence="2">Belongs to the phage GPA family.</text>
</comment>
<dbReference type="GO" id="GO:0006260">
    <property type="term" value="P:DNA replication"/>
    <property type="evidence" value="ECO:0007669"/>
    <property type="project" value="UniProtKB-KW"/>
</dbReference>
<dbReference type="Proteomes" id="UP000261948">
    <property type="component" value="Unassembled WGS sequence"/>
</dbReference>
<evidence type="ECO:0000259" key="7">
    <source>
        <dbReference type="Pfam" id="PF05840"/>
    </source>
</evidence>
<dbReference type="GO" id="GO:0004519">
    <property type="term" value="F:endonuclease activity"/>
    <property type="evidence" value="ECO:0007669"/>
    <property type="project" value="UniProtKB-KW"/>
</dbReference>
<dbReference type="Pfam" id="PF05840">
    <property type="entry name" value="Phage_GPA"/>
    <property type="match status" value="1"/>
</dbReference>
<dbReference type="GO" id="GO:0016787">
    <property type="term" value="F:hydrolase activity"/>
    <property type="evidence" value="ECO:0007669"/>
    <property type="project" value="UniProtKB-KW"/>
</dbReference>
<dbReference type="AlphaFoldDB" id="A0A373FQJ8"/>
<name>A0A373FQJ8_COMTE</name>
<reference evidence="8 9" key="1">
    <citation type="submission" date="2018-08" db="EMBL/GenBank/DDBJ databases">
        <title>Comamonas testosteroni strain SWCO2.</title>
        <authorList>
            <person name="Jiang N."/>
            <person name="Zhang X.Z."/>
        </authorList>
    </citation>
    <scope>NUCLEOTIDE SEQUENCE [LARGE SCALE GENOMIC DNA]</scope>
    <source>
        <strain evidence="8 9">SWCO2</strain>
    </source>
</reference>
<dbReference type="EMBL" id="QURR01000004">
    <property type="protein sequence ID" value="RGE46147.1"/>
    <property type="molecule type" value="Genomic_DNA"/>
</dbReference>
<evidence type="ECO:0000256" key="5">
    <source>
        <dbReference type="ARBA" id="ARBA00022759"/>
    </source>
</evidence>
<sequence length="187" mass="20965">MKMHNAATRALQIAQACEVYANAKGHQGVFLTLTLPSRYHAKRLEAGVMVGNPDHQHHLTPRKGHEELKRCWNAVRESMRRMGREAYGLRVVEPHADGTPHWHVMLWVENDVQRHAIKRLAAHNFGAGCISVSTTGAKRPFRAASYFGKYLSKADERQAKWAMCWGIKRFAAVGMVAVGELQKGGVE</sequence>
<keyword evidence="5" id="KW-0255">Endonuclease</keyword>
<dbReference type="OrthoDB" id="5568266at2"/>
<evidence type="ECO:0000256" key="3">
    <source>
        <dbReference type="ARBA" id="ARBA00022705"/>
    </source>
</evidence>
<evidence type="ECO:0000256" key="2">
    <source>
        <dbReference type="ARBA" id="ARBA00009260"/>
    </source>
</evidence>
<keyword evidence="4" id="KW-0540">Nuclease</keyword>
<comment type="caution">
    <text evidence="8">The sequence shown here is derived from an EMBL/GenBank/DDBJ whole genome shotgun (WGS) entry which is preliminary data.</text>
</comment>
<organism evidence="8 9">
    <name type="scientific">Comamonas testosteroni</name>
    <name type="common">Pseudomonas testosteroni</name>
    <dbReference type="NCBI Taxonomy" id="285"/>
    <lineage>
        <taxon>Bacteria</taxon>
        <taxon>Pseudomonadati</taxon>
        <taxon>Pseudomonadota</taxon>
        <taxon>Betaproteobacteria</taxon>
        <taxon>Burkholderiales</taxon>
        <taxon>Comamonadaceae</taxon>
        <taxon>Comamonas</taxon>
    </lineage>
</organism>
<accession>A0A373FQJ8</accession>
<evidence type="ECO:0000313" key="8">
    <source>
        <dbReference type="EMBL" id="RGE46147.1"/>
    </source>
</evidence>